<organism evidence="1 2">
    <name type="scientific">Bacillus wiedmannii</name>
    <dbReference type="NCBI Taxonomy" id="1890302"/>
    <lineage>
        <taxon>Bacteria</taxon>
        <taxon>Bacillati</taxon>
        <taxon>Bacillota</taxon>
        <taxon>Bacilli</taxon>
        <taxon>Bacillales</taxon>
        <taxon>Bacillaceae</taxon>
        <taxon>Bacillus</taxon>
        <taxon>Bacillus cereus group</taxon>
    </lineage>
</organism>
<proteinExistence type="predicted"/>
<name>A0A2B5J404_9BACI</name>
<accession>A0A2B5J404</accession>
<sequence length="59" mass="6352">MICNGFALKAAASSACDIFVKNATAVFPCGSCKGLSAIRSFNEVVVVVTRLQIIRFQFH</sequence>
<reference evidence="1 2" key="1">
    <citation type="submission" date="2017-09" db="EMBL/GenBank/DDBJ databases">
        <title>Large-scale bioinformatics analysis of Bacillus genomes uncovers conserved roles of natural products in bacterial physiology.</title>
        <authorList>
            <consortium name="Agbiome Team Llc"/>
            <person name="Bleich R.M."/>
            <person name="Grubbs K.J."/>
            <person name="Santa Maria K.C."/>
            <person name="Allen S.E."/>
            <person name="Farag S."/>
            <person name="Shank E.A."/>
            <person name="Bowers A."/>
        </authorList>
    </citation>
    <scope>NUCLEOTIDE SEQUENCE [LARGE SCALE GENOMIC DNA]</scope>
    <source>
        <strain evidence="1 2">AFS080080</strain>
    </source>
</reference>
<evidence type="ECO:0000313" key="2">
    <source>
        <dbReference type="Proteomes" id="UP000223311"/>
    </source>
</evidence>
<comment type="caution">
    <text evidence="1">The sequence shown here is derived from an EMBL/GenBank/DDBJ whole genome shotgun (WGS) entry which is preliminary data.</text>
</comment>
<dbReference type="EMBL" id="NVGE01000012">
    <property type="protein sequence ID" value="PFZ31539.1"/>
    <property type="molecule type" value="Genomic_DNA"/>
</dbReference>
<dbReference type="Proteomes" id="UP000223311">
    <property type="component" value="Unassembled WGS sequence"/>
</dbReference>
<protein>
    <submittedName>
        <fullName evidence="1">Uncharacterized protein</fullName>
    </submittedName>
</protein>
<gene>
    <name evidence="1" type="ORF">COL66_11820</name>
</gene>
<dbReference type="AlphaFoldDB" id="A0A2B5J404"/>
<evidence type="ECO:0000313" key="1">
    <source>
        <dbReference type="EMBL" id="PFZ31539.1"/>
    </source>
</evidence>